<sequence>YILSEYVAEAIPDPALLKGMNATSQRLLTTRSLLTHFDTLSEGERETLLQRLRSAINVPHVPQTKAMGEEDTDTDPTLPVTCDREALAPFSLSCLLPSDTLDVEDMYSKVLSMVQGDTPCPSAMASMLNGLSVPVRTRLVSDLEYICPSTLSWDQWTRVLGDIEPESRLIDVNAMVSAYLTDKSTFPHWDRVSLGALLGLTQLHGTHLMAGGYTFERVLTRIHPTLASGCVHDHAVREGFYKKALELSSDLPVYMSPIRQSLLLHYMAHLEARPDSERLCAPVSYDDTTLPLLGGRAMYPRFQDITEQLRFQDITEQLRFQDITEQLRHLLARDIQDMILCHPEADKRLSQVMAAFAHALVHLCDLSHSDVLSTFGALIDGNMAGLIRETVERVVLLFPPHAPKYVGVEALRGGEAEAAPLTLPLQTQGVDTLGIQVYELSSHEYLRTHDQYDVAADFTGIQPSLSLTLSLKEEGQNVNTLRTTQLPLSYLTRRRRGVYLVEASGGGRAVRALVRIGALTGLVEQTGRGYHVDIRDEQGLKVPSASAWVGGTEYKQEETETEGKTTLGTSVIPYRRPNDGTTSSQRVILTVPNPVTSNQLDSGDGESAIPDRECGDYKIVSESADVSLAPLFACAIKLDPYAEEALVLHSHFHLDRESVVSGSASGRVHVRCTLALEGDKWVLSLADRLLDGSQLTVNVVDSKGVAVDTTLDDTDSILAVLEGTRPLTFPVPDGVTQIGVSLVARCALESAPGEQVTLTGAERWNINQELDSDSVVYPYLTRETGPSAAEVCSTSVYNHREGGMPAPTRYLPKWHDLHPKRLPLYMGEDAQPGHVIKVLGKTGEPYPYCPLSITLVYRWGTGAQDTRSVTSTETELVTDSTGRVYLGDLDNVHAITVTCPQTYTPVGYALRGVGEAEVEGEMKLHPLSLALAAYSDRATYSFAIENESSLQPAIPTYVTVPVGEHVTLPVVYEEGMDVSVAVHGVAGCVVDTDPEGVGVAVDADTGYLCVGPFTDDTHSYSVTLPATLTRCTINVEVVVLPSKAPEGERERVGGCLLKSSLGVYSETDPLLMRLGDAPTSVSGGRVCLPLAVPVGTDISALKVSACVRRVQSTSGVSVGLHEGTPIGSCITRPVHKTAFLPKSLYDARSREEGEEAMYSRQRKAATSVPGSVSLPRPGLTMAPIATGEAQTTAAKARAGDARVHQYAEECEEKCATNGLFDRGGRCRDRATLRSTGALASGTRDTPLEFLTPIGALKASVTVGEGEGVCTVTVDCEDMATLTCGTLDVVVYDTETQAESRVSIPVPSLSLPPPEAEEDEVNCSVALFDTMPKYYRYLESRAKSTSATHAHYLRDFNVLTQWSSYSTEEKERHWARLSCHDLCIALSLLDRPFFMSHIRPMVMNKAQPDCVDLWTVVAGPTLLSHRDSSEPVVLSVTRDVADSPNVEAAVCRLVTSMETVPAYIASHTMLETLLSVHTLHVYATHRDTVTGSAVSLSGLVTAYVSHLTLTVGKTTPTPSAMEQAIVAALAMGAIEDIEEEEEEEEETIPPTEPEPEAEPSSEDESSSESGSSYSIDEEEEEEEEDGACFDSSDDEGDICEDELEGLQDMMLMREECMEELSLQSERLDDMAVNFSRKAKKKSKGGFGFGKRDKQMDSFAAAPTRSLSMAMPQAAPMMRRGRAPAPPISLRSAEKKKEKAPKPKAPERYQGISQTKVYSETSWYKKGIQGKADPSAWNPFWLSVLLWIVSDRAQTTPFSSPLFLTPALSLSYSETLFALCITGLPQTSSVRVRRSKGSLIVEAGSPCMLVTRAVRAVVPDPHTHSADSTNPLCSIIRHTKGEEGLGEYAPLILVLTQEIREHAKTERERETARVVTDTVVAGRVYDVTVTCLLLRTSRLSGYRLLTQIPNGSVPLCNVQASENAPLDFNGTLSVVKTVYWPHPGTYTVPLPLATDGTNSVKAGDIQHPFFAVTPSTITVVDTPPRDVSADMGERERVRSLSRSEVCELLASGVDRLVGTLLTHCRLDQVVWGIGNEKGQRSNVWGSRSAVLDSSRNRLLHDKEFYTMVCDILQERGMLTRDLCALGFQHGDWAMIKKYCEAERDAVSQAVNPAHMHTASTLLPCDPFHAIQSQAQGFMRQLDFRPIVNERCLQLGHERRIPNATLSTHYKAFLRHLASGPVLGDLSVSLLVWLVYLLLLQERWDTAKEVFAVVKTRVLDVTVSRHTPMPMLQALALGAYMELATYPVQEEGETEYTLPLTERAAALAEDTHLLPRWRSVFGDYQNYLNRLREVDTPSIEETVVSVDADKPDADAEAAAARRHTDAAQYKGLSLSVREGAPGEGSIVRVEVEAVPRFRMRFVPTDTEALLLGHPELTQSTASGGESDTLSSIVVEHTMYIVPVYEEGVTRTTVCIPVPTPLASLALLIEASAEGVPTKIRQHSDASIEASIEERFGRVTVFEKGSSGRPVPRVYVKALAVRQGSCGKASFWKDGYTDLGGVFDYASVSASDISEAESFIVFVDGGDKGKLTISAKPPSRR</sequence>
<name>A0A9K3CP99_9EUKA</name>
<accession>A0A9K3CP99</accession>
<evidence type="ECO:0000313" key="2">
    <source>
        <dbReference type="EMBL" id="GIQ79837.1"/>
    </source>
</evidence>
<feature type="compositionally biased region" description="Acidic residues" evidence="1">
    <location>
        <begin position="1537"/>
        <end position="1565"/>
    </location>
</feature>
<feature type="region of interest" description="Disordered" evidence="1">
    <location>
        <begin position="1537"/>
        <end position="1597"/>
    </location>
</feature>
<proteinExistence type="predicted"/>
<feature type="non-terminal residue" evidence="2">
    <location>
        <position position="1"/>
    </location>
</feature>
<feature type="region of interest" description="Disordered" evidence="1">
    <location>
        <begin position="1673"/>
        <end position="1706"/>
    </location>
</feature>
<gene>
    <name evidence="2" type="ORF">KIPB_000538</name>
</gene>
<protein>
    <submittedName>
        <fullName evidence="2">Uncharacterized protein</fullName>
    </submittedName>
</protein>
<evidence type="ECO:0000313" key="3">
    <source>
        <dbReference type="Proteomes" id="UP000265618"/>
    </source>
</evidence>
<feature type="compositionally biased region" description="Acidic residues" evidence="1">
    <location>
        <begin position="1574"/>
        <end position="1597"/>
    </location>
</feature>
<evidence type="ECO:0000256" key="1">
    <source>
        <dbReference type="SAM" id="MobiDB-lite"/>
    </source>
</evidence>
<dbReference type="OrthoDB" id="17798at2759"/>
<feature type="compositionally biased region" description="Basic and acidic residues" evidence="1">
    <location>
        <begin position="1690"/>
        <end position="1705"/>
    </location>
</feature>
<dbReference type="EMBL" id="BDIP01000063">
    <property type="protein sequence ID" value="GIQ79837.1"/>
    <property type="molecule type" value="Genomic_DNA"/>
</dbReference>
<comment type="caution">
    <text evidence="2">The sequence shown here is derived from an EMBL/GenBank/DDBJ whole genome shotgun (WGS) entry which is preliminary data.</text>
</comment>
<dbReference type="Proteomes" id="UP000265618">
    <property type="component" value="Unassembled WGS sequence"/>
</dbReference>
<keyword evidence="3" id="KW-1185">Reference proteome</keyword>
<reference evidence="2 3" key="1">
    <citation type="journal article" date="2018" name="PLoS ONE">
        <title>The draft genome of Kipferlia bialata reveals reductive genome evolution in fornicate parasites.</title>
        <authorList>
            <person name="Tanifuji G."/>
            <person name="Takabayashi S."/>
            <person name="Kume K."/>
            <person name="Takagi M."/>
            <person name="Nakayama T."/>
            <person name="Kamikawa R."/>
            <person name="Inagaki Y."/>
            <person name="Hashimoto T."/>
        </authorList>
    </citation>
    <scope>NUCLEOTIDE SEQUENCE [LARGE SCALE GENOMIC DNA]</scope>
    <source>
        <strain evidence="2">NY0173</strain>
    </source>
</reference>
<organism evidence="2 3">
    <name type="scientific">Kipferlia bialata</name>
    <dbReference type="NCBI Taxonomy" id="797122"/>
    <lineage>
        <taxon>Eukaryota</taxon>
        <taxon>Metamonada</taxon>
        <taxon>Carpediemonas-like organisms</taxon>
        <taxon>Kipferlia</taxon>
    </lineage>
</organism>